<dbReference type="Proteomes" id="UP000001811">
    <property type="component" value="Chromosome 12"/>
</dbReference>
<name>A0A5F9C8Y0_RABIT</name>
<protein>
    <submittedName>
        <fullName evidence="1">Uncharacterized protein</fullName>
    </submittedName>
</protein>
<dbReference type="InParanoid" id="A0A5F9C8Y0"/>
<dbReference type="AlphaFoldDB" id="A0A5F9C8Y0"/>
<evidence type="ECO:0000313" key="2">
    <source>
        <dbReference type="Proteomes" id="UP000001811"/>
    </source>
</evidence>
<dbReference type="EMBL" id="AAGW02051940">
    <property type="status" value="NOT_ANNOTATED_CDS"/>
    <property type="molecule type" value="Genomic_DNA"/>
</dbReference>
<keyword evidence="2" id="KW-1185">Reference proteome</keyword>
<dbReference type="GeneTree" id="ENSGT00910000146900"/>
<organism evidence="1 2">
    <name type="scientific">Oryctolagus cuniculus</name>
    <name type="common">Rabbit</name>
    <dbReference type="NCBI Taxonomy" id="9986"/>
    <lineage>
        <taxon>Eukaryota</taxon>
        <taxon>Metazoa</taxon>
        <taxon>Chordata</taxon>
        <taxon>Craniata</taxon>
        <taxon>Vertebrata</taxon>
        <taxon>Euteleostomi</taxon>
        <taxon>Mammalia</taxon>
        <taxon>Eutheria</taxon>
        <taxon>Euarchontoglires</taxon>
        <taxon>Glires</taxon>
        <taxon>Lagomorpha</taxon>
        <taxon>Leporidae</taxon>
        <taxon>Oryctolagus</taxon>
    </lineage>
</organism>
<reference evidence="1" key="3">
    <citation type="submission" date="2025-09" db="UniProtKB">
        <authorList>
            <consortium name="Ensembl"/>
        </authorList>
    </citation>
    <scope>IDENTIFICATION</scope>
    <source>
        <strain evidence="1">Thorbecke</strain>
    </source>
</reference>
<sequence>MQSGGGVGTDDTSTLNSVCGCAWVCVWEENNKGADDLPVSLPQPPSPASSPHTPWTWYRISVWSEMKHGVEEGGELCVKCLLEMHCGVFSCMGNHFCQAFPRVPYLSHLVSCLGFQLCVISLFYSRVLSLPILYKNSN</sequence>
<dbReference type="Ensembl" id="ENSOCUT00000042446.1">
    <property type="protein sequence ID" value="ENSOCUP00000030175.1"/>
    <property type="gene ID" value="ENSOCUG00000031159.1"/>
</dbReference>
<reference evidence="1" key="2">
    <citation type="submission" date="2025-08" db="UniProtKB">
        <authorList>
            <consortium name="Ensembl"/>
        </authorList>
    </citation>
    <scope>IDENTIFICATION</scope>
    <source>
        <strain evidence="1">Thorbecke</strain>
    </source>
</reference>
<accession>A0A5F9C8Y0</accession>
<proteinExistence type="predicted"/>
<dbReference type="Bgee" id="ENSOCUG00000031159">
    <property type="expression patterns" value="Expressed in blood and 19 other cell types or tissues"/>
</dbReference>
<reference evidence="1 2" key="1">
    <citation type="journal article" date="2011" name="Nature">
        <title>A high-resolution map of human evolutionary constraint using 29 mammals.</title>
        <authorList>
            <person name="Lindblad-Toh K."/>
            <person name="Garber M."/>
            <person name="Zuk O."/>
            <person name="Lin M.F."/>
            <person name="Parker B.J."/>
            <person name="Washietl S."/>
            <person name="Kheradpour P."/>
            <person name="Ernst J."/>
            <person name="Jordan G."/>
            <person name="Mauceli E."/>
            <person name="Ward L.D."/>
            <person name="Lowe C.B."/>
            <person name="Holloway A.K."/>
            <person name="Clamp M."/>
            <person name="Gnerre S."/>
            <person name="Alfoldi J."/>
            <person name="Beal K."/>
            <person name="Chang J."/>
            <person name="Clawson H."/>
            <person name="Cuff J."/>
            <person name="Di Palma F."/>
            <person name="Fitzgerald S."/>
            <person name="Flicek P."/>
            <person name="Guttman M."/>
            <person name="Hubisz M.J."/>
            <person name="Jaffe D.B."/>
            <person name="Jungreis I."/>
            <person name="Kent W.J."/>
            <person name="Kostka D."/>
            <person name="Lara M."/>
            <person name="Martins A.L."/>
            <person name="Massingham T."/>
            <person name="Moltke I."/>
            <person name="Raney B.J."/>
            <person name="Rasmussen M.D."/>
            <person name="Robinson J."/>
            <person name="Stark A."/>
            <person name="Vilella A.J."/>
            <person name="Wen J."/>
            <person name="Xie X."/>
            <person name="Zody M.C."/>
            <person name="Baldwin J."/>
            <person name="Bloom T."/>
            <person name="Chin C.W."/>
            <person name="Heiman D."/>
            <person name="Nicol R."/>
            <person name="Nusbaum C."/>
            <person name="Young S."/>
            <person name="Wilkinson J."/>
            <person name="Worley K.C."/>
            <person name="Kovar C.L."/>
            <person name="Muzny D.M."/>
            <person name="Gibbs R.A."/>
            <person name="Cree A."/>
            <person name="Dihn H.H."/>
            <person name="Fowler G."/>
            <person name="Jhangiani S."/>
            <person name="Joshi V."/>
            <person name="Lee S."/>
            <person name="Lewis L.R."/>
            <person name="Nazareth L.V."/>
            <person name="Okwuonu G."/>
            <person name="Santibanez J."/>
            <person name="Warren W.C."/>
            <person name="Mardis E.R."/>
            <person name="Weinstock G.M."/>
            <person name="Wilson R.K."/>
            <person name="Delehaunty K."/>
            <person name="Dooling D."/>
            <person name="Fronik C."/>
            <person name="Fulton L."/>
            <person name="Fulton B."/>
            <person name="Graves T."/>
            <person name="Minx P."/>
            <person name="Sodergren E."/>
            <person name="Birney E."/>
            <person name="Margulies E.H."/>
            <person name="Herrero J."/>
            <person name="Green E.D."/>
            <person name="Haussler D."/>
            <person name="Siepel A."/>
            <person name="Goldman N."/>
            <person name="Pollard K.S."/>
            <person name="Pedersen J.S."/>
            <person name="Lander E.S."/>
            <person name="Kellis M."/>
        </authorList>
    </citation>
    <scope>NUCLEOTIDE SEQUENCE [LARGE SCALE GENOMIC DNA]</scope>
    <source>
        <strain evidence="1 2">Thorbecke inbred</strain>
    </source>
</reference>
<evidence type="ECO:0000313" key="1">
    <source>
        <dbReference type="Ensembl" id="ENSOCUP00000030175.1"/>
    </source>
</evidence>